<comment type="cofactor">
    <cofactor evidence="1">
        <name>Mg(2+)</name>
        <dbReference type="ChEBI" id="CHEBI:18420"/>
    </cofactor>
</comment>
<dbReference type="Proteomes" id="UP000010816">
    <property type="component" value="Chromosome"/>
</dbReference>
<accession>L0GVP5</accession>
<keyword evidence="5" id="KW-1185">Reference proteome</keyword>
<protein>
    <submittedName>
        <fullName evidence="4">ADP-ribose pyrophosphatase</fullName>
    </submittedName>
</protein>
<dbReference type="eggNOG" id="COG0494">
    <property type="taxonomic scope" value="Bacteria"/>
</dbReference>
<dbReference type="Pfam" id="PF00293">
    <property type="entry name" value="NUDIX"/>
    <property type="match status" value="1"/>
</dbReference>
<evidence type="ECO:0000256" key="2">
    <source>
        <dbReference type="ARBA" id="ARBA00022801"/>
    </source>
</evidence>
<dbReference type="NCBIfam" id="NF008736">
    <property type="entry name" value="PRK11762.1"/>
    <property type="match status" value="1"/>
</dbReference>
<dbReference type="GO" id="GO:0006753">
    <property type="term" value="P:nucleoside phosphate metabolic process"/>
    <property type="evidence" value="ECO:0007669"/>
    <property type="project" value="TreeGrafter"/>
</dbReference>
<evidence type="ECO:0000313" key="5">
    <source>
        <dbReference type="Proteomes" id="UP000010816"/>
    </source>
</evidence>
<dbReference type="HOGENOM" id="CLU_062658_4_0_6"/>
<proteinExistence type="predicted"/>
<dbReference type="PANTHER" id="PTHR11839">
    <property type="entry name" value="UDP/ADP-SUGAR PYROPHOSPHATASE"/>
    <property type="match status" value="1"/>
</dbReference>
<dbReference type="GO" id="GO:0005829">
    <property type="term" value="C:cytosol"/>
    <property type="evidence" value="ECO:0007669"/>
    <property type="project" value="TreeGrafter"/>
</dbReference>
<keyword evidence="2" id="KW-0378">Hydrolase</keyword>
<sequence length="194" mass="21714">MAERPKVLSRRLAAESRLFRIEQLELEFANGARRTYERLLGGPDSVMVVALQDPQTVLLIREYAAGTERYELGLPKGVVEPGEDPLAAAHRELQEEVGFGARELQIIHRVSLVPGYIQHHTLVVLARDLYPNRAEGDEPEPIEVVPWRLDALDELLVQPDFGEARTIAGLFLAYRFLARERAAGQTPSPSPDEV</sequence>
<dbReference type="InterPro" id="IPR015797">
    <property type="entry name" value="NUDIX_hydrolase-like_dom_sf"/>
</dbReference>
<evidence type="ECO:0000259" key="3">
    <source>
        <dbReference type="PROSITE" id="PS51462"/>
    </source>
</evidence>
<dbReference type="KEGG" id="tmb:Thimo_2086"/>
<dbReference type="SUPFAM" id="SSF55811">
    <property type="entry name" value="Nudix"/>
    <property type="match status" value="1"/>
</dbReference>
<evidence type="ECO:0000313" key="4">
    <source>
        <dbReference type="EMBL" id="AGA90838.1"/>
    </source>
</evidence>
<name>L0GVP5_9GAMM</name>
<organism evidence="4 5">
    <name type="scientific">Thioflavicoccus mobilis 8321</name>
    <dbReference type="NCBI Taxonomy" id="765912"/>
    <lineage>
        <taxon>Bacteria</taxon>
        <taxon>Pseudomonadati</taxon>
        <taxon>Pseudomonadota</taxon>
        <taxon>Gammaproteobacteria</taxon>
        <taxon>Chromatiales</taxon>
        <taxon>Chromatiaceae</taxon>
        <taxon>Thioflavicoccus</taxon>
    </lineage>
</organism>
<dbReference type="GO" id="GO:0019144">
    <property type="term" value="F:ADP-sugar diphosphatase activity"/>
    <property type="evidence" value="ECO:0007669"/>
    <property type="project" value="TreeGrafter"/>
</dbReference>
<dbReference type="EMBL" id="CP003051">
    <property type="protein sequence ID" value="AGA90838.1"/>
    <property type="molecule type" value="Genomic_DNA"/>
</dbReference>
<dbReference type="AlphaFoldDB" id="L0GVP5"/>
<dbReference type="Gene3D" id="3.90.79.10">
    <property type="entry name" value="Nucleoside Triphosphate Pyrophosphohydrolase"/>
    <property type="match status" value="1"/>
</dbReference>
<dbReference type="PROSITE" id="PS00893">
    <property type="entry name" value="NUDIX_BOX"/>
    <property type="match status" value="1"/>
</dbReference>
<dbReference type="RefSeq" id="WP_015280978.1">
    <property type="nucleotide sequence ID" value="NC_019940.1"/>
</dbReference>
<dbReference type="PANTHER" id="PTHR11839:SF12">
    <property type="entry name" value="ADP COMPOUNDS HYDROLASE NUDE"/>
    <property type="match status" value="1"/>
</dbReference>
<dbReference type="PROSITE" id="PS51462">
    <property type="entry name" value="NUDIX"/>
    <property type="match status" value="1"/>
</dbReference>
<dbReference type="InterPro" id="IPR020084">
    <property type="entry name" value="NUDIX_hydrolase_CS"/>
</dbReference>
<feature type="domain" description="Nudix hydrolase" evidence="3">
    <location>
        <begin position="41"/>
        <end position="172"/>
    </location>
</feature>
<dbReference type="PATRIC" id="fig|765912.4.peg.2039"/>
<reference evidence="4 5" key="1">
    <citation type="submission" date="2011-09" db="EMBL/GenBank/DDBJ databases">
        <title>Complete sequence of chromosome of Thioflavicoccus mobilis 8321.</title>
        <authorList>
            <consortium name="US DOE Joint Genome Institute"/>
            <person name="Lucas S."/>
            <person name="Han J."/>
            <person name="Lapidus A."/>
            <person name="Cheng J.-F."/>
            <person name="Goodwin L."/>
            <person name="Pitluck S."/>
            <person name="Peters L."/>
            <person name="Ovchinnikova G."/>
            <person name="Lu M."/>
            <person name="Detter J.C."/>
            <person name="Han C."/>
            <person name="Tapia R."/>
            <person name="Land M."/>
            <person name="Hauser L."/>
            <person name="Kyrpides N."/>
            <person name="Ivanova N."/>
            <person name="Pagani I."/>
            <person name="Vogl K."/>
            <person name="Liu Z."/>
            <person name="Imhoff J."/>
            <person name="Thiel V."/>
            <person name="Frigaard N.-U."/>
            <person name="Bryant D."/>
            <person name="Woyke T."/>
        </authorList>
    </citation>
    <scope>NUCLEOTIDE SEQUENCE [LARGE SCALE GENOMIC DNA]</scope>
    <source>
        <strain evidence="4 5">8321</strain>
    </source>
</reference>
<dbReference type="GO" id="GO:0019693">
    <property type="term" value="P:ribose phosphate metabolic process"/>
    <property type="evidence" value="ECO:0007669"/>
    <property type="project" value="TreeGrafter"/>
</dbReference>
<dbReference type="OrthoDB" id="9806150at2"/>
<dbReference type="STRING" id="765912.Thimo_2086"/>
<evidence type="ECO:0000256" key="1">
    <source>
        <dbReference type="ARBA" id="ARBA00001946"/>
    </source>
</evidence>
<dbReference type="InterPro" id="IPR000086">
    <property type="entry name" value="NUDIX_hydrolase_dom"/>
</dbReference>
<gene>
    <name evidence="4" type="ORF">Thimo_2086</name>
</gene>